<dbReference type="AlphaFoldDB" id="A0A1Y1U8T2"/>
<dbReference type="GO" id="GO:0015038">
    <property type="term" value="F:glutathione disulfide oxidoreductase activity"/>
    <property type="evidence" value="ECO:0007669"/>
    <property type="project" value="TreeGrafter"/>
</dbReference>
<dbReference type="OrthoDB" id="418495at2759"/>
<dbReference type="Gene3D" id="3.40.30.10">
    <property type="entry name" value="Glutaredoxin"/>
    <property type="match status" value="1"/>
</dbReference>
<dbReference type="PROSITE" id="PS51354">
    <property type="entry name" value="GLUTAREDOXIN_2"/>
    <property type="match status" value="1"/>
</dbReference>
<dbReference type="InterPro" id="IPR036249">
    <property type="entry name" value="Thioredoxin-like_sf"/>
</dbReference>
<dbReference type="EMBL" id="NBSH01000014">
    <property type="protein sequence ID" value="ORX34422.1"/>
    <property type="molecule type" value="Genomic_DNA"/>
</dbReference>
<reference evidence="2 3" key="1">
    <citation type="submission" date="2017-03" db="EMBL/GenBank/DDBJ databases">
        <title>Widespread Adenine N6-methylation of Active Genes in Fungi.</title>
        <authorList>
            <consortium name="DOE Joint Genome Institute"/>
            <person name="Mondo S.J."/>
            <person name="Dannebaum R.O."/>
            <person name="Kuo R.C."/>
            <person name="Louie K.B."/>
            <person name="Bewick A.J."/>
            <person name="Labutti K."/>
            <person name="Haridas S."/>
            <person name="Kuo A."/>
            <person name="Salamov A."/>
            <person name="Ahrendt S.R."/>
            <person name="Lau R."/>
            <person name="Bowen B.P."/>
            <person name="Lipzen A."/>
            <person name="Sullivan W."/>
            <person name="Andreopoulos W.B."/>
            <person name="Clum A."/>
            <person name="Lindquist E."/>
            <person name="Daum C."/>
            <person name="Northen T.R."/>
            <person name="Ramamoorthy G."/>
            <person name="Schmitz R.J."/>
            <person name="Gryganskyi A."/>
            <person name="Culley D."/>
            <person name="Magnuson J."/>
            <person name="James T.Y."/>
            <person name="O'Malley M.A."/>
            <person name="Stajich J.E."/>
            <person name="Spatafora J.W."/>
            <person name="Visel A."/>
            <person name="Grigoriev I.V."/>
        </authorList>
    </citation>
    <scope>NUCLEOTIDE SEQUENCE [LARGE SCALE GENOMIC DNA]</scope>
    <source>
        <strain evidence="2 3">NRRL Y-17943</strain>
    </source>
</reference>
<dbReference type="PRINTS" id="PR00160">
    <property type="entry name" value="GLUTAREDOXIN"/>
</dbReference>
<gene>
    <name evidence="2" type="ORF">BD324DRAFT_610043</name>
</gene>
<evidence type="ECO:0000313" key="3">
    <source>
        <dbReference type="Proteomes" id="UP000193218"/>
    </source>
</evidence>
<sequence length="106" mass="11973">MAAELKSKVDKMIEENRVVVIGKSWCGFCRRARGTLERMVPDVTNWDIDTDGSESVVQDYLHKKTGQRTVPFVFINGEFIGGCDDLHRIPQPQLKQLINKKPAPSS</sequence>
<dbReference type="PANTHER" id="PTHR45694:SF18">
    <property type="entry name" value="GLUTAREDOXIN-1-RELATED"/>
    <property type="match status" value="1"/>
</dbReference>
<evidence type="ECO:0000259" key="1">
    <source>
        <dbReference type="Pfam" id="PF00462"/>
    </source>
</evidence>
<dbReference type="PANTHER" id="PTHR45694">
    <property type="entry name" value="GLUTAREDOXIN 2"/>
    <property type="match status" value="1"/>
</dbReference>
<name>A0A1Y1U8T2_9TREE</name>
<dbReference type="RefSeq" id="XP_021868685.1">
    <property type="nucleotide sequence ID" value="XM_022014184.1"/>
</dbReference>
<dbReference type="Pfam" id="PF00462">
    <property type="entry name" value="Glutaredoxin"/>
    <property type="match status" value="1"/>
</dbReference>
<proteinExistence type="predicted"/>
<dbReference type="InterPro" id="IPR014025">
    <property type="entry name" value="Glutaredoxin_subgr"/>
</dbReference>
<dbReference type="InterPro" id="IPR002109">
    <property type="entry name" value="Glutaredoxin"/>
</dbReference>
<keyword evidence="3" id="KW-1185">Reference proteome</keyword>
<dbReference type="Proteomes" id="UP000193218">
    <property type="component" value="Unassembled WGS sequence"/>
</dbReference>
<dbReference type="GeneID" id="33555992"/>
<accession>A0A1Y1U8T2</accession>
<dbReference type="GO" id="GO:0034599">
    <property type="term" value="P:cellular response to oxidative stress"/>
    <property type="evidence" value="ECO:0007669"/>
    <property type="project" value="TreeGrafter"/>
</dbReference>
<dbReference type="CDD" id="cd03419">
    <property type="entry name" value="GRX_GRXh_1_2_like"/>
    <property type="match status" value="1"/>
</dbReference>
<feature type="domain" description="Glutaredoxin" evidence="1">
    <location>
        <begin position="18"/>
        <end position="80"/>
    </location>
</feature>
<dbReference type="GO" id="GO:0005634">
    <property type="term" value="C:nucleus"/>
    <property type="evidence" value="ECO:0007669"/>
    <property type="project" value="TreeGrafter"/>
</dbReference>
<dbReference type="GO" id="GO:0005737">
    <property type="term" value="C:cytoplasm"/>
    <property type="evidence" value="ECO:0007669"/>
    <property type="project" value="TreeGrafter"/>
</dbReference>
<dbReference type="STRING" id="4999.A0A1Y1U8T2"/>
<protein>
    <submittedName>
        <fullName evidence="2">Thioredoxin-like protein</fullName>
    </submittedName>
</protein>
<dbReference type="FunCoup" id="A0A1Y1U8T2">
    <property type="interactions" value="252"/>
</dbReference>
<organism evidence="2 3">
    <name type="scientific">Kockovaella imperatae</name>
    <dbReference type="NCBI Taxonomy" id="4999"/>
    <lineage>
        <taxon>Eukaryota</taxon>
        <taxon>Fungi</taxon>
        <taxon>Dikarya</taxon>
        <taxon>Basidiomycota</taxon>
        <taxon>Agaricomycotina</taxon>
        <taxon>Tremellomycetes</taxon>
        <taxon>Tremellales</taxon>
        <taxon>Cuniculitremaceae</taxon>
        <taxon>Kockovaella</taxon>
    </lineage>
</organism>
<evidence type="ECO:0000313" key="2">
    <source>
        <dbReference type="EMBL" id="ORX34422.1"/>
    </source>
</evidence>
<dbReference type="SUPFAM" id="SSF52833">
    <property type="entry name" value="Thioredoxin-like"/>
    <property type="match status" value="1"/>
</dbReference>
<comment type="caution">
    <text evidence="2">The sequence shown here is derived from an EMBL/GenBank/DDBJ whole genome shotgun (WGS) entry which is preliminary data.</text>
</comment>
<dbReference type="InParanoid" id="A0A1Y1U8T2"/>